<keyword evidence="6" id="KW-1185">Reference proteome</keyword>
<dbReference type="InterPro" id="IPR013783">
    <property type="entry name" value="Ig-like_fold"/>
</dbReference>
<sequence length="1485" mass="155661">MTMQLTSPYAYDGKNLVSNSYVNYGGPPTDFSADASGMGVQPSIDSTIWKNLLVVKGFTPPLVRGTSGVFSHAFHILPQDGSPSSEGNPLQDLSVSLNDPIGTNLSIDVGDAFPPQRTCCPTFTASIRAADGTVRALPPWLSLTYSIMPDATPPFEDYQPPQPAVDTVVALKLTSYPGNQAVGSYTILITASSAEQPPRQTTKSFTLKVLGAGPTVPNPVPVVEVADGQSLNYTIPSNTFQLNKPYGSLDLSATLQGGGALPAWLNISASGGSLFLAGAPSLGSDQSYQLNISASDSDGAKNSTILRLEVRAACPPGLFRHFRVLMQPANKPAYWGLYNYYPARSLICSLTWSSPANGSELVAFPTLDLPAANISGTTYQAGDYGDRSAGPESAFQHTLDNCGDGYYDDQRQTWKACLLGSCAYGIFQHTFPILPLTQPTASAAIGASAPGPSLSLGPSADPALAPGLANLLAPSASRRLLQAASSSLSSSSLNVSLADPVGTIYPLDVDGVFVQQTRIYPPNITAAFKAASGPVQPLPGWLAFSWNVSMSRSLTNRYQPTYQRFFESTCALTLQRWPGLEAIAQDTIVLTATDRSSAHPPPQVASLTLNVAVAGPLPFSPIPVVEVEDGQPLSFTIPNDTFQINTPSDTVLYTASLRSPDSTETSLPDWLSFDSGETRFSGTPNLGQDAHYAIVITIADAQGGSTSSTLNLYVRAQCPTGLFRHFRMRLSANNDDGRYQLTRPYSWNPPKKRSALCILDIANDIPTPSRGFGGSTFNTSGTRYEGGDACSYDPPADPPSAFQDVGASYGCRYYGTWKGVAGDWVAIDYGLAGCQPIPQNFSITAPYDLISYSSLGPPSDFVLSAASSGLQPKLDASTWKPILSVSNFKPAIPAPPATCISDNRGCPSGTFQHTFIIPQVNASVPQPSPPSILKTLPAVRAETGMPQDLHISLDGVFQLGSSTCCANISVSLANYTSDAPSTPLAPMRAPAAAPAAPISETGVLVLPPAPATAFAAGPDPSQNASLTFVALPSWLSYTFNMTDVGPLKASWTSWNGDVYEYTVSERYDGLNTLTVSNAVEVADLGQYLIRIAGTDLSNGLTTYTYLTLSIQDYYQLRAQVQLVGISAAQFDEAAQQAFRQGIANVLGVTLDQVMIVGVTDVPVSGRRLQQEGQTALKVDFSVQGIKSQAAAGTLATNIADIVSSGALDTTLQNLGLPVAATLTVAPTVTQTPTIAAVDSPPPPPPASAPPPPLPPGAPPVPIVLSPPVPLQYLPPGVADAPAPDLVTAGLSGAPKATATGPSSNTSPQGSSIRLNATFSLAAFTVDSFNTSAQDSFRGAIAAAALKIYHTVVVTSITDIRAGSIFVNASLLFLSSSADIVNHFTSDLQNNPSSIFPSSQFGDVRAVSFNGDIVRAQSVPPSPPMAAAPTSWYTSGRIAGIVVGSALGMVLIAAAIMIIAWSRHRAARNKRSTAGADRGSERSALM</sequence>
<feature type="region of interest" description="Disordered" evidence="2">
    <location>
        <begin position="1233"/>
        <end position="1258"/>
    </location>
</feature>
<keyword evidence="3" id="KW-0812">Transmembrane</keyword>
<feature type="compositionally biased region" description="Polar residues" evidence="2">
    <location>
        <begin position="1299"/>
        <end position="1310"/>
    </location>
</feature>
<reference evidence="5 6" key="1">
    <citation type="journal article" date="2024" name="Nat. Commun.">
        <title>Phylogenomics reveals the evolutionary origins of lichenization in chlorophyte algae.</title>
        <authorList>
            <person name="Puginier C."/>
            <person name="Libourel C."/>
            <person name="Otte J."/>
            <person name="Skaloud P."/>
            <person name="Haon M."/>
            <person name="Grisel S."/>
            <person name="Petersen M."/>
            <person name="Berrin J.G."/>
            <person name="Delaux P.M."/>
            <person name="Dal Grande F."/>
            <person name="Keller J."/>
        </authorList>
    </citation>
    <scope>NUCLEOTIDE SEQUENCE [LARGE SCALE GENOMIC DNA]</scope>
    <source>
        <strain evidence="5 6">SAG 2145</strain>
    </source>
</reference>
<protein>
    <recommendedName>
        <fullName evidence="4">Dystroglycan-type cadherin-like domain-containing protein</fullName>
    </recommendedName>
</protein>
<dbReference type="PANTHER" id="PTHR13037:SF24">
    <property type="entry name" value="POLYCOMB PROTEIN PCL-RELATED"/>
    <property type="match status" value="1"/>
</dbReference>
<evidence type="ECO:0000259" key="4">
    <source>
        <dbReference type="SMART" id="SM00736"/>
    </source>
</evidence>
<dbReference type="EMBL" id="JALJOS010000007">
    <property type="protein sequence ID" value="KAK9836420.1"/>
    <property type="molecule type" value="Genomic_DNA"/>
</dbReference>
<keyword evidence="1" id="KW-0945">Host-virus interaction</keyword>
<evidence type="ECO:0000256" key="1">
    <source>
        <dbReference type="ARBA" id="ARBA00022581"/>
    </source>
</evidence>
<feature type="region of interest" description="Disordered" evidence="2">
    <location>
        <begin position="1288"/>
        <end position="1310"/>
    </location>
</feature>
<accession>A0AAW1RRZ4</accession>
<name>A0AAW1RRZ4_9CHLO</name>
<feature type="domain" description="Dystroglycan-type cadherin-like" evidence="4">
    <location>
        <begin position="617"/>
        <end position="721"/>
    </location>
</feature>
<comment type="caution">
    <text evidence="5">The sequence shown here is derived from an EMBL/GenBank/DDBJ whole genome shotgun (WGS) entry which is preliminary data.</text>
</comment>
<feature type="domain" description="Dystroglycan-type cadherin-like" evidence="4">
    <location>
        <begin position="215"/>
        <end position="317"/>
    </location>
</feature>
<dbReference type="SUPFAM" id="SSF49313">
    <property type="entry name" value="Cadherin-like"/>
    <property type="match status" value="2"/>
</dbReference>
<keyword evidence="3" id="KW-1133">Transmembrane helix</keyword>
<dbReference type="SMART" id="SM00736">
    <property type="entry name" value="CADG"/>
    <property type="match status" value="2"/>
</dbReference>
<evidence type="ECO:0000313" key="5">
    <source>
        <dbReference type="EMBL" id="KAK9836420.1"/>
    </source>
</evidence>
<gene>
    <name evidence="5" type="ORF">WJX74_000101</name>
</gene>
<dbReference type="InterPro" id="IPR015919">
    <property type="entry name" value="Cadherin-like_sf"/>
</dbReference>
<dbReference type="GO" id="GO:0005509">
    <property type="term" value="F:calcium ion binding"/>
    <property type="evidence" value="ECO:0007669"/>
    <property type="project" value="InterPro"/>
</dbReference>
<dbReference type="PANTHER" id="PTHR13037">
    <property type="entry name" value="FORMIN"/>
    <property type="match status" value="1"/>
</dbReference>
<dbReference type="Pfam" id="PF05345">
    <property type="entry name" value="He_PIG"/>
    <property type="match status" value="2"/>
</dbReference>
<dbReference type="InterPro" id="IPR006644">
    <property type="entry name" value="Cadg"/>
</dbReference>
<proteinExistence type="predicted"/>
<keyword evidence="3" id="KW-0472">Membrane</keyword>
<dbReference type="Proteomes" id="UP001438707">
    <property type="component" value="Unassembled WGS sequence"/>
</dbReference>
<feature type="transmembrane region" description="Helical" evidence="3">
    <location>
        <begin position="1437"/>
        <end position="1460"/>
    </location>
</feature>
<dbReference type="Gene3D" id="2.60.40.10">
    <property type="entry name" value="Immunoglobulins"/>
    <property type="match status" value="2"/>
</dbReference>
<feature type="compositionally biased region" description="Pro residues" evidence="2">
    <location>
        <begin position="1239"/>
        <end position="1258"/>
    </location>
</feature>
<evidence type="ECO:0000313" key="6">
    <source>
        <dbReference type="Proteomes" id="UP001438707"/>
    </source>
</evidence>
<evidence type="ECO:0000256" key="3">
    <source>
        <dbReference type="SAM" id="Phobius"/>
    </source>
</evidence>
<dbReference type="GO" id="GO:0016020">
    <property type="term" value="C:membrane"/>
    <property type="evidence" value="ECO:0007669"/>
    <property type="project" value="InterPro"/>
</dbReference>
<evidence type="ECO:0000256" key="2">
    <source>
        <dbReference type="SAM" id="MobiDB-lite"/>
    </source>
</evidence>
<organism evidence="5 6">
    <name type="scientific">Apatococcus lobatus</name>
    <dbReference type="NCBI Taxonomy" id="904363"/>
    <lineage>
        <taxon>Eukaryota</taxon>
        <taxon>Viridiplantae</taxon>
        <taxon>Chlorophyta</taxon>
        <taxon>core chlorophytes</taxon>
        <taxon>Trebouxiophyceae</taxon>
        <taxon>Chlorellales</taxon>
        <taxon>Chlorellaceae</taxon>
        <taxon>Apatococcus</taxon>
    </lineage>
</organism>